<feature type="signal peptide" evidence="1">
    <location>
        <begin position="1"/>
        <end position="23"/>
    </location>
</feature>
<reference evidence="2 3" key="1">
    <citation type="submission" date="2024-08" db="EMBL/GenBank/DDBJ databases">
        <authorList>
            <person name="Cucini C."/>
            <person name="Frati F."/>
        </authorList>
    </citation>
    <scope>NUCLEOTIDE SEQUENCE [LARGE SCALE GENOMIC DNA]</scope>
</reference>
<comment type="caution">
    <text evidence="2">The sequence shown here is derived from an EMBL/GenBank/DDBJ whole genome shotgun (WGS) entry which is preliminary data.</text>
</comment>
<accession>A0ABP1QT51</accession>
<protein>
    <submittedName>
        <fullName evidence="2">Uncharacterized protein</fullName>
    </submittedName>
</protein>
<proteinExistence type="predicted"/>
<gene>
    <name evidence="2" type="ORF">ODALV1_LOCUS14106</name>
</gene>
<feature type="chain" id="PRO_5045902183" evidence="1">
    <location>
        <begin position="24"/>
        <end position="95"/>
    </location>
</feature>
<sequence length="95" mass="9356">MALSQSTITFFAVIAIMALTIEAVPIDTADETGENAREERFYGYPAGGVAGSSANAFAASNSAGFGGGFGGGLSSSQSFATANSGASGIGFPYGK</sequence>
<dbReference type="Proteomes" id="UP001642540">
    <property type="component" value="Unassembled WGS sequence"/>
</dbReference>
<evidence type="ECO:0000256" key="1">
    <source>
        <dbReference type="SAM" id="SignalP"/>
    </source>
</evidence>
<evidence type="ECO:0000313" key="3">
    <source>
        <dbReference type="Proteomes" id="UP001642540"/>
    </source>
</evidence>
<organism evidence="2 3">
    <name type="scientific">Orchesella dallaii</name>
    <dbReference type="NCBI Taxonomy" id="48710"/>
    <lineage>
        <taxon>Eukaryota</taxon>
        <taxon>Metazoa</taxon>
        <taxon>Ecdysozoa</taxon>
        <taxon>Arthropoda</taxon>
        <taxon>Hexapoda</taxon>
        <taxon>Collembola</taxon>
        <taxon>Entomobryomorpha</taxon>
        <taxon>Entomobryoidea</taxon>
        <taxon>Orchesellidae</taxon>
        <taxon>Orchesellinae</taxon>
        <taxon>Orchesella</taxon>
    </lineage>
</organism>
<keyword evidence="3" id="KW-1185">Reference proteome</keyword>
<keyword evidence="1" id="KW-0732">Signal</keyword>
<evidence type="ECO:0000313" key="2">
    <source>
        <dbReference type="EMBL" id="CAL8110276.1"/>
    </source>
</evidence>
<dbReference type="EMBL" id="CAXLJM020000043">
    <property type="protein sequence ID" value="CAL8110276.1"/>
    <property type="molecule type" value="Genomic_DNA"/>
</dbReference>
<name>A0ABP1QT51_9HEXA</name>